<evidence type="ECO:0000256" key="2">
    <source>
        <dbReference type="ARBA" id="ARBA00022723"/>
    </source>
</evidence>
<dbReference type="InterPro" id="IPR051458">
    <property type="entry name" value="Cyt/Met_Dipeptidase"/>
</dbReference>
<accession>A0A4R1NWV3</accession>
<dbReference type="GO" id="GO:0008233">
    <property type="term" value="F:peptidase activity"/>
    <property type="evidence" value="ECO:0007669"/>
    <property type="project" value="UniProtKB-KW"/>
</dbReference>
<dbReference type="OrthoDB" id="9761532at2"/>
<comment type="caution">
    <text evidence="5">The sequence shown here is derived from an EMBL/GenBank/DDBJ whole genome shotgun (WGS) entry which is preliminary data.</text>
</comment>
<dbReference type="Gene3D" id="3.40.630.10">
    <property type="entry name" value="Zn peptidases"/>
    <property type="match status" value="1"/>
</dbReference>
<evidence type="ECO:0000259" key="4">
    <source>
        <dbReference type="Pfam" id="PF07687"/>
    </source>
</evidence>
<dbReference type="Proteomes" id="UP000295673">
    <property type="component" value="Unassembled WGS sequence"/>
</dbReference>
<name>A0A4R1NWV3_9RHOB</name>
<keyword evidence="2" id="KW-0479">Metal-binding</keyword>
<proteinExistence type="predicted"/>
<reference evidence="5 6" key="1">
    <citation type="submission" date="2019-03" db="EMBL/GenBank/DDBJ databases">
        <title>Genomic Encyclopedia of Archaeal and Bacterial Type Strains, Phase II (KMG-II): from individual species to whole genera.</title>
        <authorList>
            <person name="Goeker M."/>
        </authorList>
    </citation>
    <scope>NUCLEOTIDE SEQUENCE [LARGE SCALE GENOMIC DNA]</scope>
    <source>
        <strain evidence="5 6">DSM 26433</strain>
    </source>
</reference>
<dbReference type="InterPro" id="IPR011650">
    <property type="entry name" value="Peptidase_M20_dimer"/>
</dbReference>
<dbReference type="PANTHER" id="PTHR43270:SF12">
    <property type="entry name" value="SUCCINYL-DIAMINOPIMELATE DESUCCINYLASE"/>
    <property type="match status" value="1"/>
</dbReference>
<dbReference type="Pfam" id="PF07687">
    <property type="entry name" value="M20_dimer"/>
    <property type="match status" value="1"/>
</dbReference>
<dbReference type="GO" id="GO:0006508">
    <property type="term" value="P:proteolysis"/>
    <property type="evidence" value="ECO:0007669"/>
    <property type="project" value="UniProtKB-KW"/>
</dbReference>
<organism evidence="5 6">
    <name type="scientific">Shimia isoporae</name>
    <dbReference type="NCBI Taxonomy" id="647720"/>
    <lineage>
        <taxon>Bacteria</taxon>
        <taxon>Pseudomonadati</taxon>
        <taxon>Pseudomonadota</taxon>
        <taxon>Alphaproteobacteria</taxon>
        <taxon>Rhodobacterales</taxon>
        <taxon>Roseobacteraceae</taxon>
    </lineage>
</organism>
<dbReference type="PANTHER" id="PTHR43270">
    <property type="entry name" value="BETA-ALA-HIS DIPEPTIDASE"/>
    <property type="match status" value="1"/>
</dbReference>
<evidence type="ECO:0000256" key="1">
    <source>
        <dbReference type="ARBA" id="ARBA00022670"/>
    </source>
</evidence>
<dbReference type="RefSeq" id="WP_132859766.1">
    <property type="nucleotide sequence ID" value="NZ_SMGR01000001.1"/>
</dbReference>
<sequence length="457" mass="50210">MSLDAILARIDQDMPEAIDRLFELLRIPSVSTDPAYKDHCDAAADWLVADLKSIGATAEKRVTPGHPMVVGHVEGNGPHLLFYGHYDVQPIDPIELWDRDPFDPELQDTPSGKVIRARGSSDDKGQLMTFVEACRAWKAIHGTLPCKITFFFEGEEESGSPSLVPFMKENAEELTTDIALICDTGLFESAVPAITTMLRGLLAEDFTITGPSRDLHSGMYGGIAMNPIRVLTKALGALHDETGAVTLDGFYDDVPELPDEVRAQWQGLGFDHETYLGDVGLKSPAGEQDRTPLEQIWSRPTCDVNGIWGGYTGDGFKTVLPSEASAKVSFRLVGQQDPDKIRESFRNHLESYLPEGFTVDYRTEKGSAASQMSIEDPAFEKARKALSDEWPRPAAYVGCGGSIPIAGFFKDLLGVDAMLIGFGKDDDQIHSPNEKYDLESFHKGIRSWARILDALSN</sequence>
<dbReference type="EMBL" id="SMGR01000001">
    <property type="protein sequence ID" value="TCL09758.1"/>
    <property type="molecule type" value="Genomic_DNA"/>
</dbReference>
<dbReference type="SUPFAM" id="SSF53187">
    <property type="entry name" value="Zn-dependent exopeptidases"/>
    <property type="match status" value="1"/>
</dbReference>
<keyword evidence="6" id="KW-1185">Reference proteome</keyword>
<keyword evidence="3" id="KW-0378">Hydrolase</keyword>
<keyword evidence="1" id="KW-0645">Protease</keyword>
<evidence type="ECO:0000256" key="3">
    <source>
        <dbReference type="ARBA" id="ARBA00022801"/>
    </source>
</evidence>
<protein>
    <submittedName>
        <fullName evidence="5">Acetylornithine deacetylase/succinyl-diaminopimelate desuccinylase-like protein</fullName>
    </submittedName>
</protein>
<dbReference type="Pfam" id="PF01546">
    <property type="entry name" value="Peptidase_M20"/>
    <property type="match status" value="1"/>
</dbReference>
<gene>
    <name evidence="5" type="ORF">BXY66_1818</name>
</gene>
<dbReference type="AlphaFoldDB" id="A0A4R1NWV3"/>
<feature type="domain" description="Peptidase M20 dimerisation" evidence="4">
    <location>
        <begin position="206"/>
        <end position="355"/>
    </location>
</feature>
<dbReference type="Gene3D" id="3.30.70.360">
    <property type="match status" value="1"/>
</dbReference>
<dbReference type="NCBIfam" id="NF006579">
    <property type="entry name" value="PRK09104.1"/>
    <property type="match status" value="1"/>
</dbReference>
<dbReference type="InterPro" id="IPR002933">
    <property type="entry name" value="Peptidase_M20"/>
</dbReference>
<evidence type="ECO:0000313" key="5">
    <source>
        <dbReference type="EMBL" id="TCL09758.1"/>
    </source>
</evidence>
<dbReference type="GO" id="GO:0046872">
    <property type="term" value="F:metal ion binding"/>
    <property type="evidence" value="ECO:0007669"/>
    <property type="project" value="UniProtKB-KW"/>
</dbReference>
<evidence type="ECO:0000313" key="6">
    <source>
        <dbReference type="Proteomes" id="UP000295673"/>
    </source>
</evidence>